<feature type="transmembrane region" description="Helical" evidence="1">
    <location>
        <begin position="324"/>
        <end position="343"/>
    </location>
</feature>
<proteinExistence type="predicted"/>
<dbReference type="EMBL" id="FXBB01000018">
    <property type="protein sequence ID" value="SMG33019.1"/>
    <property type="molecule type" value="Genomic_DNA"/>
</dbReference>
<reference evidence="4" key="1">
    <citation type="submission" date="2017-04" db="EMBL/GenBank/DDBJ databases">
        <authorList>
            <person name="Varghese N."/>
            <person name="Submissions S."/>
        </authorList>
    </citation>
    <scope>NUCLEOTIDE SEQUENCE [LARGE SCALE GENOMIC DNA]</scope>
    <source>
        <strain evidence="4">USBA 82</strain>
    </source>
</reference>
<feature type="transmembrane region" description="Helical" evidence="1">
    <location>
        <begin position="52"/>
        <end position="76"/>
    </location>
</feature>
<keyword evidence="1" id="KW-0812">Transmembrane</keyword>
<dbReference type="OrthoDB" id="1633380at2"/>
<name>A0A1X7JZ05_9BACT</name>
<keyword evidence="1" id="KW-0472">Membrane</keyword>
<dbReference type="STRING" id="561720.SAMN06275492_1183"/>
<dbReference type="RefSeq" id="WP_085544775.1">
    <property type="nucleotide sequence ID" value="NZ_FXBB01000018.1"/>
</dbReference>
<feature type="transmembrane region" description="Helical" evidence="1">
    <location>
        <begin position="215"/>
        <end position="237"/>
    </location>
</feature>
<dbReference type="Proteomes" id="UP000193355">
    <property type="component" value="Unassembled WGS sequence"/>
</dbReference>
<feature type="transmembrane region" description="Helical" evidence="1">
    <location>
        <begin position="243"/>
        <end position="261"/>
    </location>
</feature>
<feature type="domain" description="Nucleoside transporter/FeoB GTPase Gate" evidence="2">
    <location>
        <begin position="141"/>
        <end position="238"/>
    </location>
</feature>
<dbReference type="AlphaFoldDB" id="A0A1X7JZ05"/>
<gene>
    <name evidence="3" type="ORF">SAMN06275492_1183</name>
</gene>
<keyword evidence="4" id="KW-1185">Reference proteome</keyword>
<accession>A0A1X7JZ05</accession>
<feature type="transmembrane region" description="Helical" evidence="1">
    <location>
        <begin position="137"/>
        <end position="168"/>
    </location>
</feature>
<feature type="transmembrane region" description="Helical" evidence="1">
    <location>
        <begin position="399"/>
        <end position="420"/>
    </location>
</feature>
<evidence type="ECO:0000256" key="1">
    <source>
        <dbReference type="SAM" id="Phobius"/>
    </source>
</evidence>
<keyword evidence="1" id="KW-1133">Transmembrane helix</keyword>
<evidence type="ECO:0000259" key="2">
    <source>
        <dbReference type="Pfam" id="PF07670"/>
    </source>
</evidence>
<feature type="transmembrane region" description="Helical" evidence="1">
    <location>
        <begin position="97"/>
        <end position="117"/>
    </location>
</feature>
<dbReference type="InterPro" id="IPR011642">
    <property type="entry name" value="Gate_dom"/>
</dbReference>
<evidence type="ECO:0000313" key="3">
    <source>
        <dbReference type="EMBL" id="SMG33019.1"/>
    </source>
</evidence>
<dbReference type="Pfam" id="PF07670">
    <property type="entry name" value="Gate"/>
    <property type="match status" value="1"/>
</dbReference>
<protein>
    <submittedName>
        <fullName evidence="3">Nucleoside recognition GATE domain-containing membrane protein YjiH</fullName>
    </submittedName>
</protein>
<feature type="transmembrane region" description="Helical" evidence="1">
    <location>
        <begin position="432"/>
        <end position="453"/>
    </location>
</feature>
<sequence>MERGKNESFSASRLAKFIVPSLLGVFLLMTPLVIDGRQTVLVSLMSKATNAFIDGIVPIPILVLVFITISTLLALFCKLSAPSFIMENDYWKKIFDISWFWTSARILGLVIAFMVYFNLGPEILWSDDTGGLILHDLIGGLFTVFLIAGFILPLLTDFGLLEFIGVYLTKIMRPVFRLPGRSAIDCIASWVGDGTIGVALTNRQYTEGYYTAKEAAIISTTFSAVSITFCLVVLENIGMMDYFAHYYLAVTVAGIAAALIVPRIPPLSRKKDDYYRGERKEAGELIPDGLSRTQWGLSMAVKKADNSGHVGHLLINGGKTVLDLWLGVLPIIMAFGTLALVLAESTPIFQWLGMPFMPLLNLLGVPEATAASHTLVVGFADMVVPSLMADSITSPMTKFIVGAVSVTQLIYMSETGAVILGSDIPVDLKDLFIIFIERTIITLPIVCLFAKLFF</sequence>
<feature type="transmembrane region" description="Helical" evidence="1">
    <location>
        <begin position="363"/>
        <end position="387"/>
    </location>
</feature>
<evidence type="ECO:0000313" key="4">
    <source>
        <dbReference type="Proteomes" id="UP000193355"/>
    </source>
</evidence>
<organism evidence="3 4">
    <name type="scientific">Dethiosulfovibrio salsuginis</name>
    <dbReference type="NCBI Taxonomy" id="561720"/>
    <lineage>
        <taxon>Bacteria</taxon>
        <taxon>Thermotogati</taxon>
        <taxon>Synergistota</taxon>
        <taxon>Synergistia</taxon>
        <taxon>Synergistales</taxon>
        <taxon>Dethiosulfovibrionaceae</taxon>
        <taxon>Dethiosulfovibrio</taxon>
    </lineage>
</organism>